<keyword evidence="1" id="KW-1133">Transmembrane helix</keyword>
<dbReference type="SMART" id="SM00671">
    <property type="entry name" value="SEL1"/>
    <property type="match status" value="2"/>
</dbReference>
<evidence type="ECO:0000313" key="3">
    <source>
        <dbReference type="Proteomes" id="UP000306719"/>
    </source>
</evidence>
<dbReference type="SUPFAM" id="SSF81901">
    <property type="entry name" value="HCP-like"/>
    <property type="match status" value="1"/>
</dbReference>
<gene>
    <name evidence="2" type="ORF">CWB98_21315</name>
</gene>
<feature type="transmembrane region" description="Helical" evidence="1">
    <location>
        <begin position="21"/>
        <end position="40"/>
    </location>
</feature>
<keyword evidence="1" id="KW-0812">Transmembrane</keyword>
<dbReference type="InterPro" id="IPR011990">
    <property type="entry name" value="TPR-like_helical_dom_sf"/>
</dbReference>
<evidence type="ECO:0008006" key="4">
    <source>
        <dbReference type="Google" id="ProtNLM"/>
    </source>
</evidence>
<sequence>MEKLTVGLFTSHDLISRFLIRFKNALLLTAIMSVIAYFWFQHVQQTAHYQHLLVEPKTDDLILIDLGRFETQRVYQAQYRITQVIATTEDTITVKQGRYTYGRKRDVKRAIQLDNLMLDKYFDPDPIEWPRDALANYFEQGAIYAIHRPNDIYVMGGIVKPRVIPRLHTPRAKHRLSPDNQRGIAHYQLGELSEAREAFSKAAELGDHWGQYNLATMLLAAEGGGADTEQAIQLLNQAAAQGNQKAKAQLSELCSNTLSCN</sequence>
<dbReference type="AlphaFoldDB" id="A0A5S3WSX6"/>
<name>A0A5S3WSX6_9GAMM</name>
<proteinExistence type="predicted"/>
<dbReference type="Proteomes" id="UP000306719">
    <property type="component" value="Unassembled WGS sequence"/>
</dbReference>
<dbReference type="OrthoDB" id="6306375at2"/>
<evidence type="ECO:0000313" key="2">
    <source>
        <dbReference type="EMBL" id="TMP32540.1"/>
    </source>
</evidence>
<dbReference type="InterPro" id="IPR006597">
    <property type="entry name" value="Sel1-like"/>
</dbReference>
<keyword evidence="1" id="KW-0472">Membrane</keyword>
<accession>A0A5S3WSX6</accession>
<comment type="caution">
    <text evidence="2">The sequence shown here is derived from an EMBL/GenBank/DDBJ whole genome shotgun (WGS) entry which is preliminary data.</text>
</comment>
<organism evidence="2 3">
    <name type="scientific">Pseudoalteromonas rubra</name>
    <dbReference type="NCBI Taxonomy" id="43658"/>
    <lineage>
        <taxon>Bacteria</taxon>
        <taxon>Pseudomonadati</taxon>
        <taxon>Pseudomonadota</taxon>
        <taxon>Gammaproteobacteria</taxon>
        <taxon>Alteromonadales</taxon>
        <taxon>Pseudoalteromonadaceae</taxon>
        <taxon>Pseudoalteromonas</taxon>
    </lineage>
</organism>
<dbReference type="RefSeq" id="WP_138546614.1">
    <property type="nucleotide sequence ID" value="NZ_PNCJ01000046.1"/>
</dbReference>
<reference evidence="3" key="2">
    <citation type="submission" date="2019-06" db="EMBL/GenBank/DDBJ databases">
        <title>Co-occurence of chitin degradation, pigmentation and bioactivity in marine Pseudoalteromonas.</title>
        <authorList>
            <person name="Sonnenschein E.C."/>
            <person name="Bech P.K."/>
        </authorList>
    </citation>
    <scope>NUCLEOTIDE SEQUENCE [LARGE SCALE GENOMIC DNA]</scope>
    <source>
        <strain evidence="3">S2599</strain>
    </source>
</reference>
<reference evidence="2 3" key="1">
    <citation type="submission" date="2018-01" db="EMBL/GenBank/DDBJ databases">
        <authorList>
            <person name="Paulsen S."/>
            <person name="Gram L.K."/>
        </authorList>
    </citation>
    <scope>NUCLEOTIDE SEQUENCE [LARGE SCALE GENOMIC DNA]</scope>
    <source>
        <strain evidence="2 3">S2599</strain>
    </source>
</reference>
<dbReference type="Gene3D" id="1.25.40.10">
    <property type="entry name" value="Tetratricopeptide repeat domain"/>
    <property type="match status" value="1"/>
</dbReference>
<dbReference type="EMBL" id="PNCJ01000046">
    <property type="protein sequence ID" value="TMP32540.1"/>
    <property type="molecule type" value="Genomic_DNA"/>
</dbReference>
<evidence type="ECO:0000256" key="1">
    <source>
        <dbReference type="SAM" id="Phobius"/>
    </source>
</evidence>
<protein>
    <recommendedName>
        <fullName evidence="4">Sel1 repeat family protein</fullName>
    </recommendedName>
</protein>